<dbReference type="OrthoDB" id="643885at2"/>
<evidence type="ECO:0000256" key="5">
    <source>
        <dbReference type="ARBA" id="ARBA00022777"/>
    </source>
</evidence>
<dbReference type="GO" id="GO:0006164">
    <property type="term" value="P:purine nucleotide biosynthetic process"/>
    <property type="evidence" value="ECO:0007669"/>
    <property type="project" value="TreeGrafter"/>
</dbReference>
<keyword evidence="3" id="KW-0545">Nucleotide biosynthesis</keyword>
<dbReference type="InterPro" id="IPR000836">
    <property type="entry name" value="PRTase_dom"/>
</dbReference>
<dbReference type="AlphaFoldDB" id="A1ZM86"/>
<dbReference type="RefSeq" id="WP_002697909.1">
    <property type="nucleotide sequence ID" value="NZ_AAWS01000015.1"/>
</dbReference>
<evidence type="ECO:0000313" key="10">
    <source>
        <dbReference type="Proteomes" id="UP000004095"/>
    </source>
</evidence>
<dbReference type="SUPFAM" id="SSF53271">
    <property type="entry name" value="PRTase-like"/>
    <property type="match status" value="1"/>
</dbReference>
<keyword evidence="10" id="KW-1185">Reference proteome</keyword>
<evidence type="ECO:0000313" key="9">
    <source>
        <dbReference type="EMBL" id="EAY28618.1"/>
    </source>
</evidence>
<protein>
    <recommendedName>
        <fullName evidence="1">ribose-phosphate diphosphokinase</fullName>
        <ecNumber evidence="1">2.7.6.1</ecNumber>
    </recommendedName>
</protein>
<reference evidence="9 10" key="1">
    <citation type="submission" date="2007-01" db="EMBL/GenBank/DDBJ databases">
        <authorList>
            <person name="Haygood M."/>
            <person name="Podell S."/>
            <person name="Anderson C."/>
            <person name="Hopkinson B."/>
            <person name="Roe K."/>
            <person name="Barbeau K."/>
            <person name="Gaasterland T."/>
            <person name="Ferriera S."/>
            <person name="Johnson J."/>
            <person name="Kravitz S."/>
            <person name="Beeson K."/>
            <person name="Sutton G."/>
            <person name="Rogers Y.-H."/>
            <person name="Friedman R."/>
            <person name="Frazier M."/>
            <person name="Venter J.C."/>
        </authorList>
    </citation>
    <scope>NUCLEOTIDE SEQUENCE [LARGE SCALE GENOMIC DNA]</scope>
    <source>
        <strain evidence="9 10">ATCC 23134</strain>
    </source>
</reference>
<dbReference type="InterPro" id="IPR005946">
    <property type="entry name" value="Rib-P_diPkinase"/>
</dbReference>
<evidence type="ECO:0000256" key="6">
    <source>
        <dbReference type="ARBA" id="ARBA00022840"/>
    </source>
</evidence>
<dbReference type="FunFam" id="3.40.50.2020:FF:000014">
    <property type="entry name" value="Ribose-phosphate pyrophosphokinase 1"/>
    <property type="match status" value="1"/>
</dbReference>
<dbReference type="Proteomes" id="UP000004095">
    <property type="component" value="Unassembled WGS sequence"/>
</dbReference>
<dbReference type="SMART" id="SM01400">
    <property type="entry name" value="Pribosyltran_N"/>
    <property type="match status" value="1"/>
</dbReference>
<dbReference type="GO" id="GO:0004749">
    <property type="term" value="F:ribose phosphate diphosphokinase activity"/>
    <property type="evidence" value="ECO:0007669"/>
    <property type="project" value="UniProtKB-EC"/>
</dbReference>
<feature type="domain" description="Ribose-phosphate pyrophosphokinase N-terminal" evidence="8">
    <location>
        <begin position="4"/>
        <end position="115"/>
    </location>
</feature>
<proteinExistence type="predicted"/>
<comment type="catalytic activity">
    <reaction evidence="7">
        <text>D-ribose 5-phosphate + ATP = 5-phospho-alpha-D-ribose 1-diphosphate + AMP + H(+)</text>
        <dbReference type="Rhea" id="RHEA:15609"/>
        <dbReference type="ChEBI" id="CHEBI:15378"/>
        <dbReference type="ChEBI" id="CHEBI:30616"/>
        <dbReference type="ChEBI" id="CHEBI:58017"/>
        <dbReference type="ChEBI" id="CHEBI:78346"/>
        <dbReference type="ChEBI" id="CHEBI:456215"/>
        <dbReference type="EC" id="2.7.6.1"/>
    </reaction>
</comment>
<dbReference type="PANTHER" id="PTHR10210">
    <property type="entry name" value="RIBOSE-PHOSPHATE DIPHOSPHOKINASE FAMILY MEMBER"/>
    <property type="match status" value="1"/>
</dbReference>
<evidence type="ECO:0000256" key="2">
    <source>
        <dbReference type="ARBA" id="ARBA00022679"/>
    </source>
</evidence>
<comment type="caution">
    <text evidence="9">The sequence shown here is derived from an EMBL/GenBank/DDBJ whole genome shotgun (WGS) entry which is preliminary data.</text>
</comment>
<dbReference type="EC" id="2.7.6.1" evidence="1"/>
<dbReference type="InterPro" id="IPR029099">
    <property type="entry name" value="Pribosyltran_N"/>
</dbReference>
<accession>A1ZM86</accession>
<evidence type="ECO:0000256" key="1">
    <source>
        <dbReference type="ARBA" id="ARBA00013247"/>
    </source>
</evidence>
<dbReference type="Pfam" id="PF14572">
    <property type="entry name" value="Pribosyl_synth"/>
    <property type="match status" value="1"/>
</dbReference>
<name>A1ZM86_MICM2</name>
<dbReference type="PANTHER" id="PTHR10210:SF32">
    <property type="entry name" value="RIBOSE-PHOSPHATE PYROPHOSPHOKINASE 2"/>
    <property type="match status" value="1"/>
</dbReference>
<dbReference type="GO" id="GO:0002189">
    <property type="term" value="C:ribose phosphate diphosphokinase complex"/>
    <property type="evidence" value="ECO:0007669"/>
    <property type="project" value="TreeGrafter"/>
</dbReference>
<keyword evidence="4" id="KW-0547">Nucleotide-binding</keyword>
<evidence type="ECO:0000256" key="3">
    <source>
        <dbReference type="ARBA" id="ARBA00022727"/>
    </source>
</evidence>
<dbReference type="GO" id="GO:0005524">
    <property type="term" value="F:ATP binding"/>
    <property type="evidence" value="ECO:0007669"/>
    <property type="project" value="UniProtKB-KW"/>
</dbReference>
<dbReference type="GO" id="GO:0000287">
    <property type="term" value="F:magnesium ion binding"/>
    <property type="evidence" value="ECO:0007669"/>
    <property type="project" value="InterPro"/>
</dbReference>
<dbReference type="EMBL" id="AAWS01000015">
    <property type="protein sequence ID" value="EAY28618.1"/>
    <property type="molecule type" value="Genomic_DNA"/>
</dbReference>
<organism evidence="9 10">
    <name type="scientific">Microscilla marina ATCC 23134</name>
    <dbReference type="NCBI Taxonomy" id="313606"/>
    <lineage>
        <taxon>Bacteria</taxon>
        <taxon>Pseudomonadati</taxon>
        <taxon>Bacteroidota</taxon>
        <taxon>Cytophagia</taxon>
        <taxon>Cytophagales</taxon>
        <taxon>Microscillaceae</taxon>
        <taxon>Microscilla</taxon>
    </lineage>
</organism>
<dbReference type="GO" id="GO:0005737">
    <property type="term" value="C:cytoplasm"/>
    <property type="evidence" value="ECO:0007669"/>
    <property type="project" value="TreeGrafter"/>
</dbReference>
<gene>
    <name evidence="9" type="ORF">M23134_04465</name>
</gene>
<dbReference type="InterPro" id="IPR029057">
    <property type="entry name" value="PRTase-like"/>
</dbReference>
<sequence length="306" mass="33529">MKIIFSTQNYTYLKAKLLALDSSYEDGATEVRFFPDGERYQRILSDVNGKDVVIVGGTIADSDTLELFDMACAIEKYGGKTLTLVIPYFGYSTMERAVKPGEVVTGKSRARLLSAIPITGRGNQVLLFDLHTSGLQHYFEGNIRPVHIYCKDLVIEAARELGGEDFILACTDTGRAKWVESLANDMGIFAAFVFKRRISAENTQITGINADVKGKNVVIYDDMIRTGGSLINAAQAYKDAGATKISAITTHGIFPNNAMERLQKSGLFECVVSTDSHPNAVKVESPLLKIKSIDRLIIDKLEGTIA</sequence>
<keyword evidence="6" id="KW-0067">ATP-binding</keyword>
<evidence type="ECO:0000256" key="7">
    <source>
        <dbReference type="ARBA" id="ARBA00049535"/>
    </source>
</evidence>
<evidence type="ECO:0000259" key="8">
    <source>
        <dbReference type="Pfam" id="PF13793"/>
    </source>
</evidence>
<keyword evidence="2 9" id="KW-0808">Transferase</keyword>
<dbReference type="NCBIfam" id="TIGR01251">
    <property type="entry name" value="ribP_PPkin"/>
    <property type="match status" value="1"/>
</dbReference>
<dbReference type="CDD" id="cd06223">
    <property type="entry name" value="PRTases_typeI"/>
    <property type="match status" value="1"/>
</dbReference>
<evidence type="ECO:0000256" key="4">
    <source>
        <dbReference type="ARBA" id="ARBA00022741"/>
    </source>
</evidence>
<dbReference type="Pfam" id="PF13793">
    <property type="entry name" value="Pribosyltran_N"/>
    <property type="match status" value="1"/>
</dbReference>
<dbReference type="Gene3D" id="3.40.50.2020">
    <property type="match status" value="2"/>
</dbReference>
<dbReference type="GO" id="GO:0016301">
    <property type="term" value="F:kinase activity"/>
    <property type="evidence" value="ECO:0007669"/>
    <property type="project" value="UniProtKB-KW"/>
</dbReference>
<dbReference type="GO" id="GO:0006015">
    <property type="term" value="P:5-phosphoribose 1-diphosphate biosynthetic process"/>
    <property type="evidence" value="ECO:0007669"/>
    <property type="project" value="TreeGrafter"/>
</dbReference>
<dbReference type="eggNOG" id="COG0462">
    <property type="taxonomic scope" value="Bacteria"/>
</dbReference>
<keyword evidence="5 9" id="KW-0418">Kinase</keyword>